<feature type="region of interest" description="Disordered" evidence="1">
    <location>
        <begin position="708"/>
        <end position="727"/>
    </location>
</feature>
<feature type="compositionally biased region" description="Low complexity" evidence="1">
    <location>
        <begin position="15"/>
        <end position="34"/>
    </location>
</feature>
<dbReference type="OrthoDB" id="4830023at2"/>
<name>A0A3N2DD63_9MICO</name>
<evidence type="ECO:0000313" key="3">
    <source>
        <dbReference type="Proteomes" id="UP000275356"/>
    </source>
</evidence>
<feature type="region of interest" description="Disordered" evidence="1">
    <location>
        <begin position="125"/>
        <end position="149"/>
    </location>
</feature>
<dbReference type="RefSeq" id="WP_123739630.1">
    <property type="nucleotide sequence ID" value="NZ_RKHQ01000001.1"/>
</dbReference>
<feature type="region of interest" description="Disordered" evidence="1">
    <location>
        <begin position="644"/>
        <end position="688"/>
    </location>
</feature>
<feature type="compositionally biased region" description="Low complexity" evidence="1">
    <location>
        <begin position="312"/>
        <end position="331"/>
    </location>
</feature>
<sequence length="899" mass="87409">MRWPWSRDRAGDASVEPAAPGGGVDAVPGPVAPRVAPRGWAFLPPLQRTVAPAPSISRPVGFPSLLATRADPTTLTSMGHLVADDGPTGVVDGLGIGLTGPTAPPIGRTTSTLPDLTIAQPPQLQRATLAPSRPAASDLTRAPRPRTLPPLPTVAAPAAALVVAAPPEPYAERPVVTPVETLAEAAVQRSVVPDAAAPAPAALAPRPERLDLPLVPTLRPEPPAGPAAAPSVEPAVEAVLDPGARAAASTVPSVEAGVARPPAPDLVTAQRATTPTETVPTEPTAAPTVTSSATSVDLPAGAVRDDSGTSVPILGSAPAAGLAPATAGSSLPTPLASEGGRRLGLGAPIRRDAPTPVQRAVTTPPASATPRGLAAPVGPLAPASGSDLPTLSRLASGPDVGPVPGSAEPAASPIPATPTPEPAEPTAQTAVVEPVADDPVVTLAPVRTPAPLGDLPVATAPATSDTPPITAQPTPEGAVGAAPAQAPAPASSAATDAGEPVARTAPTGPRTSPAAGVQRMPDPDVPHLAATVVPLDPARVSVTAPVVDLAVAAGARATAASGSSASGGSASGTAASVGSPSSTAEPAGPGGATAPAALGLSGRAGVATLAAPLGAVGTSLQRSVAPDLASVARPVRHVVHARLQPPAVAEPTAGGSTTPTTRPAAGDGPHGVLAAQRSTGEPARHAGATAAGAATYAAAATVGVQRLAQPPSSRAPGAQPPVQRAPEAAVASANPLRRFVDWLFDSGTAPDPAALSAVAETAPASSIPASAPSAPSSSAALPVATQLAAPLDHPADAIAATQLPVAAPRAATATTAAPTPAAPAAVPAEAAEADLVAPAEPVLDARSTTSDPSATAASAGDAGTLDVDLLARRLADPIMRQLRHEVLRGRERLGQRADL</sequence>
<reference evidence="2 3" key="1">
    <citation type="submission" date="2018-11" db="EMBL/GenBank/DDBJ databases">
        <title>Sequencing the genomes of 1000 actinobacteria strains.</title>
        <authorList>
            <person name="Klenk H.-P."/>
        </authorList>
    </citation>
    <scope>NUCLEOTIDE SEQUENCE [LARGE SCALE GENOMIC DNA]</scope>
    <source>
        <strain evidence="2 3">DSM 13521</strain>
    </source>
</reference>
<accession>A0A3N2DD63</accession>
<feature type="compositionally biased region" description="Low complexity" evidence="1">
    <location>
        <begin position="370"/>
        <end position="383"/>
    </location>
</feature>
<organism evidence="2 3">
    <name type="scientific">Salana multivorans</name>
    <dbReference type="NCBI Taxonomy" id="120377"/>
    <lineage>
        <taxon>Bacteria</taxon>
        <taxon>Bacillati</taxon>
        <taxon>Actinomycetota</taxon>
        <taxon>Actinomycetes</taxon>
        <taxon>Micrococcales</taxon>
        <taxon>Beutenbergiaceae</taxon>
        <taxon>Salana</taxon>
    </lineage>
</organism>
<dbReference type="EMBL" id="RKHQ01000001">
    <property type="protein sequence ID" value="ROR97608.1"/>
    <property type="molecule type" value="Genomic_DNA"/>
</dbReference>
<evidence type="ECO:0000256" key="1">
    <source>
        <dbReference type="SAM" id="MobiDB-lite"/>
    </source>
</evidence>
<feature type="compositionally biased region" description="Basic and acidic residues" evidence="1">
    <location>
        <begin position="1"/>
        <end position="11"/>
    </location>
</feature>
<dbReference type="AlphaFoldDB" id="A0A3N2DD63"/>
<feature type="region of interest" description="Disordered" evidence="1">
    <location>
        <begin position="445"/>
        <end position="523"/>
    </location>
</feature>
<feature type="region of interest" description="Disordered" evidence="1">
    <location>
        <begin position="1"/>
        <end position="34"/>
    </location>
</feature>
<feature type="compositionally biased region" description="Low complexity" evidence="1">
    <location>
        <begin position="272"/>
        <end position="296"/>
    </location>
</feature>
<feature type="region of interest" description="Disordered" evidence="1">
    <location>
        <begin position="559"/>
        <end position="591"/>
    </location>
</feature>
<keyword evidence="3" id="KW-1185">Reference proteome</keyword>
<evidence type="ECO:0008006" key="4">
    <source>
        <dbReference type="Google" id="ProtNLM"/>
    </source>
</evidence>
<proteinExistence type="predicted"/>
<feature type="compositionally biased region" description="Low complexity" evidence="1">
    <location>
        <begin position="477"/>
        <end position="498"/>
    </location>
</feature>
<evidence type="ECO:0000313" key="2">
    <source>
        <dbReference type="EMBL" id="ROR97608.1"/>
    </source>
</evidence>
<protein>
    <recommendedName>
        <fullName evidence="4">Syndecan 1</fullName>
    </recommendedName>
</protein>
<feature type="region of interest" description="Disordered" evidence="1">
    <location>
        <begin position="271"/>
        <end position="428"/>
    </location>
</feature>
<comment type="caution">
    <text evidence="2">The sequence shown here is derived from an EMBL/GenBank/DDBJ whole genome shotgun (WGS) entry which is preliminary data.</text>
</comment>
<gene>
    <name evidence="2" type="ORF">EDD28_2209</name>
</gene>
<feature type="compositionally biased region" description="Polar residues" evidence="1">
    <location>
        <begin position="461"/>
        <end position="473"/>
    </location>
</feature>
<dbReference type="Proteomes" id="UP000275356">
    <property type="component" value="Unassembled WGS sequence"/>
</dbReference>